<feature type="domain" description="SGNH hydrolase-type esterase" evidence="1">
    <location>
        <begin position="9"/>
        <end position="185"/>
    </location>
</feature>
<organism evidence="2 3">
    <name type="scientific">Dankookia rubra</name>
    <dbReference type="NCBI Taxonomy" id="1442381"/>
    <lineage>
        <taxon>Bacteria</taxon>
        <taxon>Pseudomonadati</taxon>
        <taxon>Pseudomonadota</taxon>
        <taxon>Alphaproteobacteria</taxon>
        <taxon>Acetobacterales</taxon>
        <taxon>Roseomonadaceae</taxon>
        <taxon>Dankookia</taxon>
    </lineage>
</organism>
<dbReference type="SUPFAM" id="SSF52266">
    <property type="entry name" value="SGNH hydrolase"/>
    <property type="match status" value="1"/>
</dbReference>
<dbReference type="Gene3D" id="3.40.50.1110">
    <property type="entry name" value="SGNH hydrolase"/>
    <property type="match status" value="1"/>
</dbReference>
<proteinExistence type="predicted"/>
<protein>
    <submittedName>
        <fullName evidence="2">Lipase</fullName>
    </submittedName>
</protein>
<evidence type="ECO:0000313" key="3">
    <source>
        <dbReference type="Proteomes" id="UP000295096"/>
    </source>
</evidence>
<sequence>MIRDLRICFVGDSFVAGTGDAAALGWVGRVTAAAWHRGEGFTAYNLGVRRDTSADLRRRAEAEILARLLGAGTAQAVVFSFGANDCTLEDDMPRVPPEVTEENAAALLGWAAARWPVLMVGPPPLAHDAAHDARVAALSVRLAALCDAMALPYLALHAPLSGGPAWRQAAARGDGVHPDAAGYAAIAALVEGWAPWRAMVAE</sequence>
<gene>
    <name evidence="2" type="ORF">E2C06_16645</name>
</gene>
<dbReference type="InterPro" id="IPR036514">
    <property type="entry name" value="SGNH_hydro_sf"/>
</dbReference>
<dbReference type="GO" id="GO:0004622">
    <property type="term" value="F:phosphatidylcholine lysophospholipase activity"/>
    <property type="evidence" value="ECO:0007669"/>
    <property type="project" value="TreeGrafter"/>
</dbReference>
<dbReference type="PANTHER" id="PTHR30383:SF5">
    <property type="entry name" value="SGNH HYDROLASE-TYPE ESTERASE DOMAIN-CONTAINING PROTEIN"/>
    <property type="match status" value="1"/>
</dbReference>
<keyword evidence="3" id="KW-1185">Reference proteome</keyword>
<dbReference type="InterPro" id="IPR051532">
    <property type="entry name" value="Ester_Hydrolysis_Enzymes"/>
</dbReference>
<dbReference type="AlphaFoldDB" id="A0A4R5QG21"/>
<name>A0A4R5QG21_9PROT</name>
<comment type="caution">
    <text evidence="2">The sequence shown here is derived from an EMBL/GenBank/DDBJ whole genome shotgun (WGS) entry which is preliminary data.</text>
</comment>
<dbReference type="OrthoDB" id="5196031at2"/>
<evidence type="ECO:0000259" key="1">
    <source>
        <dbReference type="Pfam" id="PF13472"/>
    </source>
</evidence>
<dbReference type="PANTHER" id="PTHR30383">
    <property type="entry name" value="THIOESTERASE 1/PROTEASE 1/LYSOPHOSPHOLIPASE L1"/>
    <property type="match status" value="1"/>
</dbReference>
<accession>A0A4R5QG21</accession>
<dbReference type="InterPro" id="IPR013830">
    <property type="entry name" value="SGNH_hydro"/>
</dbReference>
<dbReference type="RefSeq" id="WP_133289741.1">
    <property type="nucleotide sequence ID" value="NZ_SMSJ01000021.1"/>
</dbReference>
<reference evidence="2 3" key="1">
    <citation type="journal article" date="2016" name="J. Microbiol.">
        <title>Dankookia rubra gen. nov., sp. nov., an alphaproteobacterium isolated from sediment of a shallow stream.</title>
        <authorList>
            <person name="Kim W.H."/>
            <person name="Kim D.H."/>
            <person name="Kang K."/>
            <person name="Ahn T.Y."/>
        </authorList>
    </citation>
    <scope>NUCLEOTIDE SEQUENCE [LARGE SCALE GENOMIC DNA]</scope>
    <source>
        <strain evidence="2 3">JCM30602</strain>
    </source>
</reference>
<dbReference type="Pfam" id="PF13472">
    <property type="entry name" value="Lipase_GDSL_2"/>
    <property type="match status" value="1"/>
</dbReference>
<evidence type="ECO:0000313" key="2">
    <source>
        <dbReference type="EMBL" id="TDH61417.1"/>
    </source>
</evidence>
<dbReference type="Proteomes" id="UP000295096">
    <property type="component" value="Unassembled WGS sequence"/>
</dbReference>
<dbReference type="EMBL" id="SMSJ01000021">
    <property type="protein sequence ID" value="TDH61417.1"/>
    <property type="molecule type" value="Genomic_DNA"/>
</dbReference>